<sequence>MVKNKGKGARILITLECTNCRTNSNPGISRYITTKNRRNTTNRIELKKFCKFCKGHSSYKETK</sequence>
<protein>
    <recommendedName>
        <fullName evidence="4">Large ribosomal subunit protein bL33c</fullName>
    </recommendedName>
</protein>
<dbReference type="NCBIfam" id="NF001860">
    <property type="entry name" value="PRK00595.1"/>
    <property type="match status" value="1"/>
</dbReference>
<dbReference type="NCBIfam" id="TIGR01023">
    <property type="entry name" value="rpmG_bact"/>
    <property type="match status" value="1"/>
</dbReference>
<geneLocation type="plastid" evidence="5"/>
<dbReference type="NCBIfam" id="NF001764">
    <property type="entry name" value="PRK00504.1"/>
    <property type="match status" value="1"/>
</dbReference>
<gene>
    <name evidence="5" type="primary">rpl33</name>
</gene>
<evidence type="ECO:0000256" key="3">
    <source>
        <dbReference type="ARBA" id="ARBA00023274"/>
    </source>
</evidence>
<evidence type="ECO:0000256" key="4">
    <source>
        <dbReference type="ARBA" id="ARBA00035276"/>
    </source>
</evidence>
<keyword evidence="3" id="KW-0687">Ribonucleoprotein</keyword>
<dbReference type="GO" id="GO:0005737">
    <property type="term" value="C:cytoplasm"/>
    <property type="evidence" value="ECO:0007669"/>
    <property type="project" value="UniProtKB-ARBA"/>
</dbReference>
<evidence type="ECO:0000256" key="2">
    <source>
        <dbReference type="ARBA" id="ARBA00022980"/>
    </source>
</evidence>
<dbReference type="GO" id="GO:1990904">
    <property type="term" value="C:ribonucleoprotein complex"/>
    <property type="evidence" value="ECO:0007669"/>
    <property type="project" value="UniProtKB-KW"/>
</dbReference>
<comment type="similarity">
    <text evidence="1">Belongs to the bacterial ribosomal protein bL33 family.</text>
</comment>
<reference evidence="5" key="1">
    <citation type="submission" date="2017-05" db="EMBL/GenBank/DDBJ databases">
        <title>Plastid comparative genomics reveals ancient divergence between Glaucophyte genera.</title>
        <authorList>
            <person name="Figueroa-Martinez F.J."/>
            <person name="Jackson C."/>
            <person name="Reyes-Prieto A."/>
        </authorList>
    </citation>
    <scope>NUCLEOTIDE SEQUENCE</scope>
    <source>
        <strain evidence="5">SAG 46.84</strain>
    </source>
</reference>
<dbReference type="HAMAP" id="MF_00294">
    <property type="entry name" value="Ribosomal_bL33"/>
    <property type="match status" value="1"/>
</dbReference>
<dbReference type="InterPro" id="IPR038584">
    <property type="entry name" value="Ribosomal_bL33_sf"/>
</dbReference>
<dbReference type="PANTHER" id="PTHR43168:SF2">
    <property type="entry name" value="LARGE RIBOSOMAL SUBUNIT PROTEIN BL33C"/>
    <property type="match status" value="1"/>
</dbReference>
<dbReference type="GeneID" id="38572612"/>
<dbReference type="SUPFAM" id="SSF57829">
    <property type="entry name" value="Zn-binding ribosomal proteins"/>
    <property type="match status" value="1"/>
</dbReference>
<keyword evidence="5" id="KW-0934">Plastid</keyword>
<dbReference type="RefSeq" id="YP_009546147.1">
    <property type="nucleotide sequence ID" value="NC_040153.1"/>
</dbReference>
<evidence type="ECO:0000313" key="5">
    <source>
        <dbReference type="EMBL" id="ASQ40208.1"/>
    </source>
</evidence>
<keyword evidence="2 5" id="KW-0689">Ribosomal protein</keyword>
<dbReference type="InterPro" id="IPR011332">
    <property type="entry name" value="Ribosomal_zn-bd"/>
</dbReference>
<dbReference type="GO" id="GO:0005840">
    <property type="term" value="C:ribosome"/>
    <property type="evidence" value="ECO:0007669"/>
    <property type="project" value="UniProtKB-KW"/>
</dbReference>
<dbReference type="InterPro" id="IPR001705">
    <property type="entry name" value="Ribosomal_bL33"/>
</dbReference>
<dbReference type="Gene3D" id="2.20.28.120">
    <property type="entry name" value="Ribosomal protein L33"/>
    <property type="match status" value="1"/>
</dbReference>
<dbReference type="PANTHER" id="PTHR43168">
    <property type="entry name" value="50S RIBOSOMAL PROTEIN L33, CHLOROPLASTIC"/>
    <property type="match status" value="1"/>
</dbReference>
<proteinExistence type="inferred from homology"/>
<dbReference type="AlphaFoldDB" id="A0A3G1IVX8"/>
<organism evidence="5">
    <name type="scientific">Gloeochaete wittrockiana</name>
    <dbReference type="NCBI Taxonomy" id="38269"/>
    <lineage>
        <taxon>Eukaryota</taxon>
        <taxon>Glaucocystophyceae</taxon>
        <taxon>Gloeochaetales</taxon>
        <taxon>Gloeochaetaceae</taxon>
        <taxon>Gloeochaete</taxon>
    </lineage>
</organism>
<evidence type="ECO:0000256" key="1">
    <source>
        <dbReference type="ARBA" id="ARBA00007596"/>
    </source>
</evidence>
<dbReference type="GO" id="GO:0006412">
    <property type="term" value="P:translation"/>
    <property type="evidence" value="ECO:0007669"/>
    <property type="project" value="InterPro"/>
</dbReference>
<dbReference type="EMBL" id="MF167426">
    <property type="protein sequence ID" value="ASQ40208.1"/>
    <property type="molecule type" value="Genomic_DNA"/>
</dbReference>
<dbReference type="InterPro" id="IPR018264">
    <property type="entry name" value="Ribosomal_bL33_CS"/>
</dbReference>
<dbReference type="GO" id="GO:0003735">
    <property type="term" value="F:structural constituent of ribosome"/>
    <property type="evidence" value="ECO:0007669"/>
    <property type="project" value="InterPro"/>
</dbReference>
<dbReference type="Pfam" id="PF00471">
    <property type="entry name" value="Ribosomal_L33"/>
    <property type="match status" value="1"/>
</dbReference>
<name>A0A3G1IVX8_9EUKA</name>
<dbReference type="PROSITE" id="PS00582">
    <property type="entry name" value="RIBOSOMAL_L33"/>
    <property type="match status" value="1"/>
</dbReference>
<accession>A0A3G1IVX8</accession>